<keyword evidence="2" id="KW-0812">Transmembrane</keyword>
<gene>
    <name evidence="3" type="primary">LOC107786686</name>
</gene>
<proteinExistence type="predicted"/>
<keyword evidence="2" id="KW-0472">Membrane</keyword>
<accession>A0A1S3ZGU6</accession>
<organism evidence="3">
    <name type="scientific">Nicotiana tabacum</name>
    <name type="common">Common tobacco</name>
    <dbReference type="NCBI Taxonomy" id="4097"/>
    <lineage>
        <taxon>Eukaryota</taxon>
        <taxon>Viridiplantae</taxon>
        <taxon>Streptophyta</taxon>
        <taxon>Embryophyta</taxon>
        <taxon>Tracheophyta</taxon>
        <taxon>Spermatophyta</taxon>
        <taxon>Magnoliopsida</taxon>
        <taxon>eudicotyledons</taxon>
        <taxon>Gunneridae</taxon>
        <taxon>Pentapetalae</taxon>
        <taxon>asterids</taxon>
        <taxon>lamiids</taxon>
        <taxon>Solanales</taxon>
        <taxon>Solanaceae</taxon>
        <taxon>Nicotianoideae</taxon>
        <taxon>Nicotianeae</taxon>
        <taxon>Nicotiana</taxon>
    </lineage>
</organism>
<feature type="compositionally biased region" description="Polar residues" evidence="1">
    <location>
        <begin position="1"/>
        <end position="19"/>
    </location>
</feature>
<dbReference type="PaxDb" id="4097-A0A1S3ZGU6"/>
<feature type="transmembrane region" description="Helical" evidence="2">
    <location>
        <begin position="229"/>
        <end position="248"/>
    </location>
</feature>
<feature type="region of interest" description="Disordered" evidence="1">
    <location>
        <begin position="1"/>
        <end position="37"/>
    </location>
</feature>
<keyword evidence="2" id="KW-1133">Transmembrane helix</keyword>
<evidence type="ECO:0000256" key="2">
    <source>
        <dbReference type="SAM" id="Phobius"/>
    </source>
</evidence>
<evidence type="ECO:0000313" key="3">
    <source>
        <dbReference type="RefSeq" id="XP_016463690.1"/>
    </source>
</evidence>
<protein>
    <submittedName>
        <fullName evidence="3">Uncharacterized protein isoform X1</fullName>
    </submittedName>
</protein>
<reference evidence="3" key="1">
    <citation type="submission" date="2025-08" db="UniProtKB">
        <authorList>
            <consortium name="RefSeq"/>
        </authorList>
    </citation>
    <scope>IDENTIFICATION</scope>
</reference>
<evidence type="ECO:0000256" key="1">
    <source>
        <dbReference type="SAM" id="MobiDB-lite"/>
    </source>
</evidence>
<dbReference type="RefSeq" id="XP_016463690.1">
    <property type="nucleotide sequence ID" value="XM_016608204.1"/>
</dbReference>
<dbReference type="OrthoDB" id="1329044at2759"/>
<name>A0A1S3ZGU6_TOBAC</name>
<dbReference type="KEGG" id="nta:107786686"/>
<sequence length="324" mass="37060">MAKSSKSLPQQTAPSSSHPTADAEVAPEPSMKSFIPGDCSIGDDFKVEKASSQQDRGKGASRYICFVTEETLPVVRADCKWEGKDVVVPEPNDDITTHVKGYLSVYTYPFMLAHVDLVVLAFYKRYEVCLGQIHPFFCRIVILLRYFVNNTESPRCTLDHLLLLYSPRIFRGGLIKLVRLASKAPFLSIDEDRDRGWQGRFVRVKTEDLIPPEFMPFPEEWNTSRKYCLSWVFLPFYFFFSSLVFVVVQPLSNFQMQSPDSRIGSRGFVSRCLTPSAHGASFRRENGRPVLRVYLRPLNLGRLMRTRIRLFLLSPQSRDSLVLP</sequence>
<dbReference type="AlphaFoldDB" id="A0A1S3ZGU6"/>